<dbReference type="SUPFAM" id="SSF52317">
    <property type="entry name" value="Class I glutamine amidotransferase-like"/>
    <property type="match status" value="1"/>
</dbReference>
<gene>
    <name evidence="2" type="ORF">AVDCRST_MAG93-9057</name>
</gene>
<accession>A0A6J4N6F2</accession>
<dbReference type="GO" id="GO:0005975">
    <property type="term" value="P:carbohydrate metabolic process"/>
    <property type="evidence" value="ECO:0007669"/>
    <property type="project" value="InterPro"/>
</dbReference>
<evidence type="ECO:0000259" key="1">
    <source>
        <dbReference type="Pfam" id="PF08532"/>
    </source>
</evidence>
<dbReference type="InterPro" id="IPR013738">
    <property type="entry name" value="Beta_galactosidase_Trimer"/>
</dbReference>
<keyword evidence="2" id="KW-0378">Hydrolase</keyword>
<dbReference type="EMBL" id="CADCTR010003036">
    <property type="protein sequence ID" value="CAA9379273.1"/>
    <property type="molecule type" value="Genomic_DNA"/>
</dbReference>
<dbReference type="Gene3D" id="3.40.50.880">
    <property type="match status" value="1"/>
</dbReference>
<dbReference type="GO" id="GO:0004565">
    <property type="term" value="F:beta-galactosidase activity"/>
    <property type="evidence" value="ECO:0007669"/>
    <property type="project" value="UniProtKB-EC"/>
</dbReference>
<dbReference type="Pfam" id="PF08532">
    <property type="entry name" value="Glyco_hydro_42M"/>
    <property type="match status" value="1"/>
</dbReference>
<dbReference type="CDD" id="cd03143">
    <property type="entry name" value="A4_beta-galactosidase_middle_domain"/>
    <property type="match status" value="1"/>
</dbReference>
<organism evidence="2">
    <name type="scientific">uncultured Chloroflexia bacterium</name>
    <dbReference type="NCBI Taxonomy" id="1672391"/>
    <lineage>
        <taxon>Bacteria</taxon>
        <taxon>Bacillati</taxon>
        <taxon>Chloroflexota</taxon>
        <taxon>Chloroflexia</taxon>
        <taxon>environmental samples</taxon>
    </lineage>
</organism>
<dbReference type="InterPro" id="IPR029062">
    <property type="entry name" value="Class_I_gatase-like"/>
</dbReference>
<protein>
    <submittedName>
        <fullName evidence="2">Beta-galactosidase</fullName>
        <ecNumber evidence="2">3.2.1.23</ecNumber>
    </submittedName>
</protein>
<feature type="non-terminal residue" evidence="2">
    <location>
        <position position="1"/>
    </location>
</feature>
<evidence type="ECO:0000313" key="2">
    <source>
        <dbReference type="EMBL" id="CAA9379273.1"/>
    </source>
</evidence>
<reference evidence="2" key="1">
    <citation type="submission" date="2020-02" db="EMBL/GenBank/DDBJ databases">
        <authorList>
            <person name="Meier V. D."/>
        </authorList>
    </citation>
    <scope>NUCLEOTIDE SEQUENCE</scope>
    <source>
        <strain evidence="2">AVDCRST_MAG93</strain>
    </source>
</reference>
<keyword evidence="2" id="KW-0326">Glycosidase</keyword>
<proteinExistence type="predicted"/>
<dbReference type="EC" id="3.2.1.23" evidence="2"/>
<dbReference type="AlphaFoldDB" id="A0A6J4N6F2"/>
<feature type="domain" description="Beta-galactosidase trimerisation" evidence="1">
    <location>
        <begin position="8"/>
        <end position="91"/>
    </location>
</feature>
<name>A0A6J4N6F2_9CHLR</name>
<sequence length="337" mass="37661">TAYYYGGPQVQQKVEDHTRGFYHALIEARIPFEMVHDGLLDAAHIDQFKTLILPNIAALSDTQCHQLRAFVERGGSLVATFETSHYDEWGQPRPSLGLADLFGVDVTGPVEGPMRNSYLHIDPNPDGSFHPLVAGLEDAGRIINGVFCLPVQPRTPISASPLTLIPSYPDLPMEEVYPRVERTDIPEVYLREVGQGRVLYFPWDLDRTFWEVLSVDHGRLLGNAVRWATNEEPVVTVTGPGVLDVTVWQQAQSQTVHLVNLTNPMMMKGPIRELLPVGEQVVRLRLPEGKQARRVHLLRADSTPTVVEEQGYITVTVPSILDIEVIAIDWPSRVTIN</sequence>